<keyword evidence="2" id="KW-0129">CBS domain</keyword>
<keyword evidence="5" id="KW-1185">Reference proteome</keyword>
<protein>
    <submittedName>
        <fullName evidence="4">HPP family protein</fullName>
    </submittedName>
</protein>
<name>A0ABW9JFN3_9SPHI</name>
<dbReference type="Pfam" id="PF00571">
    <property type="entry name" value="CBS"/>
    <property type="match status" value="1"/>
</dbReference>
<proteinExistence type="predicted"/>
<accession>A0ABW9JFN3</accession>
<dbReference type="Gene3D" id="3.10.580.10">
    <property type="entry name" value="CBS-domain"/>
    <property type="match status" value="1"/>
</dbReference>
<dbReference type="InterPro" id="IPR046342">
    <property type="entry name" value="CBS_dom_sf"/>
</dbReference>
<evidence type="ECO:0000259" key="3">
    <source>
        <dbReference type="PROSITE" id="PS51371"/>
    </source>
</evidence>
<organism evidence="4 5">
    <name type="scientific">Pedobacter helvus</name>
    <dbReference type="NCBI Taxonomy" id="2563444"/>
    <lineage>
        <taxon>Bacteria</taxon>
        <taxon>Pseudomonadati</taxon>
        <taxon>Bacteroidota</taxon>
        <taxon>Sphingobacteriia</taxon>
        <taxon>Sphingobacteriales</taxon>
        <taxon>Sphingobacteriaceae</taxon>
        <taxon>Pedobacter</taxon>
    </lineage>
</organism>
<dbReference type="SMART" id="SM00116">
    <property type="entry name" value="CBS"/>
    <property type="match status" value="2"/>
</dbReference>
<dbReference type="Proteomes" id="UP001517367">
    <property type="component" value="Unassembled WGS sequence"/>
</dbReference>
<evidence type="ECO:0000313" key="5">
    <source>
        <dbReference type="Proteomes" id="UP001517367"/>
    </source>
</evidence>
<reference evidence="4 5" key="1">
    <citation type="submission" date="2024-12" db="EMBL/GenBank/DDBJ databases">
        <authorList>
            <person name="Hu S."/>
        </authorList>
    </citation>
    <scope>NUCLEOTIDE SEQUENCE [LARGE SCALE GENOMIC DNA]</scope>
    <source>
        <strain evidence="4 5">P-25</strain>
    </source>
</reference>
<keyword evidence="1" id="KW-0677">Repeat</keyword>
<evidence type="ECO:0000313" key="4">
    <source>
        <dbReference type="EMBL" id="MFN0291204.1"/>
    </source>
</evidence>
<evidence type="ECO:0000256" key="2">
    <source>
        <dbReference type="PROSITE-ProRule" id="PRU00703"/>
    </source>
</evidence>
<dbReference type="RefSeq" id="WP_138730413.1">
    <property type="nucleotide sequence ID" value="NZ_SRMP02000010.1"/>
</dbReference>
<evidence type="ECO:0000256" key="1">
    <source>
        <dbReference type="ARBA" id="ARBA00022737"/>
    </source>
</evidence>
<gene>
    <name evidence="4" type="ORF">E5L68_007355</name>
</gene>
<dbReference type="InterPro" id="IPR051462">
    <property type="entry name" value="CBS_domain-containing"/>
</dbReference>
<dbReference type="PROSITE" id="PS51371">
    <property type="entry name" value="CBS"/>
    <property type="match status" value="1"/>
</dbReference>
<dbReference type="SUPFAM" id="SSF54631">
    <property type="entry name" value="CBS-domain pair"/>
    <property type="match status" value="1"/>
</dbReference>
<sequence length="238" mass="27452">MSKNSFKVSAFTPKDFKVISCAASDSLAKAKSLMVLNDFSQLPVLDEKNKILGAISWKSIGKSEFLDNESNLVKDYMEDAAVIKNTEDFLKYLKLIARKEFVLVKNYHGELVGIITTYDMTINFKEFLIPFLKIGIVEDSLRKIITDWQLEVKGGKKPENLVFSEYIKVFQDEKNWQKMKFRNLDKASFIDKLNEIRVIRNKIAHYKPDGISSQEIFNITSFAEIIEKFSDSYNSNEL</sequence>
<dbReference type="PANTHER" id="PTHR48108:SF30">
    <property type="entry name" value="L-ASPARTATE SEMIALDEHYDE SULFURTRANSFERASE"/>
    <property type="match status" value="1"/>
</dbReference>
<dbReference type="EMBL" id="SRMP02000010">
    <property type="protein sequence ID" value="MFN0291204.1"/>
    <property type="molecule type" value="Genomic_DNA"/>
</dbReference>
<dbReference type="CDD" id="cd02205">
    <property type="entry name" value="CBS_pair_SF"/>
    <property type="match status" value="1"/>
</dbReference>
<comment type="caution">
    <text evidence="4">The sequence shown here is derived from an EMBL/GenBank/DDBJ whole genome shotgun (WGS) entry which is preliminary data.</text>
</comment>
<dbReference type="InterPro" id="IPR000644">
    <property type="entry name" value="CBS_dom"/>
</dbReference>
<dbReference type="PANTHER" id="PTHR48108">
    <property type="entry name" value="CBS DOMAIN-CONTAINING PROTEIN CBSX2, CHLOROPLASTIC"/>
    <property type="match status" value="1"/>
</dbReference>
<feature type="domain" description="CBS" evidence="3">
    <location>
        <begin position="11"/>
        <end position="70"/>
    </location>
</feature>